<sequence>MPVVASSSPVGGQDTVLLDVLARYWQAERAILAMEAATEPPVTAPEYPAWEAKFDGLIADRARAIFQMSDLRAVTAEGQRAKAQIVERCLPSSVRWNDGGLDTSEIRLALSLARDVAGGAA</sequence>
<comment type="caution">
    <text evidence="1">The sequence shown here is derived from an EMBL/GenBank/DDBJ whole genome shotgun (WGS) entry which is preliminary data.</text>
</comment>
<dbReference type="Proteomes" id="UP000194641">
    <property type="component" value="Unassembled WGS sequence"/>
</dbReference>
<gene>
    <name evidence="1" type="ORF">HK17_05165</name>
</gene>
<accession>A0A252AV92</accession>
<protein>
    <submittedName>
        <fullName evidence="1">Uncharacterized protein</fullName>
    </submittedName>
</protein>
<dbReference type="EMBL" id="JOPA01000017">
    <property type="protein sequence ID" value="OUI94099.1"/>
    <property type="molecule type" value="Genomic_DNA"/>
</dbReference>
<evidence type="ECO:0000313" key="1">
    <source>
        <dbReference type="EMBL" id="OUI94099.1"/>
    </source>
</evidence>
<name>A0A252AV92_9PROT</name>
<proteinExistence type="predicted"/>
<evidence type="ECO:0000313" key="2">
    <source>
        <dbReference type="Proteomes" id="UP000194641"/>
    </source>
</evidence>
<reference evidence="2" key="1">
    <citation type="submission" date="2014-06" db="EMBL/GenBank/DDBJ databases">
        <authorList>
            <person name="Winans N.J."/>
            <person name="Newell P.D."/>
            <person name="Douglas A.E."/>
        </authorList>
    </citation>
    <scope>NUCLEOTIDE SEQUENCE [LARGE SCALE GENOMIC DNA]</scope>
</reference>
<dbReference type="AlphaFoldDB" id="A0A252AV92"/>
<organism evidence="1 2">
    <name type="scientific">Acetobacter indonesiensis</name>
    <dbReference type="NCBI Taxonomy" id="104101"/>
    <lineage>
        <taxon>Bacteria</taxon>
        <taxon>Pseudomonadati</taxon>
        <taxon>Pseudomonadota</taxon>
        <taxon>Alphaproteobacteria</taxon>
        <taxon>Acetobacterales</taxon>
        <taxon>Acetobacteraceae</taxon>
        <taxon>Acetobacter</taxon>
    </lineage>
</organism>